<proteinExistence type="predicted"/>
<dbReference type="EMBL" id="CAJNRF010005188">
    <property type="protein sequence ID" value="CAF2068256.1"/>
    <property type="molecule type" value="Genomic_DNA"/>
</dbReference>
<dbReference type="EMBL" id="CAJNRG010001613">
    <property type="protein sequence ID" value="CAF2035191.1"/>
    <property type="molecule type" value="Genomic_DNA"/>
</dbReference>
<evidence type="ECO:0000256" key="1">
    <source>
        <dbReference type="SAM" id="MobiDB-lite"/>
    </source>
</evidence>
<comment type="caution">
    <text evidence="3">The sequence shown here is derived from an EMBL/GenBank/DDBJ whole genome shotgun (WGS) entry which is preliminary data.</text>
</comment>
<reference evidence="3" key="1">
    <citation type="submission" date="2021-02" db="EMBL/GenBank/DDBJ databases">
        <authorList>
            <person name="Nowell W R."/>
        </authorList>
    </citation>
    <scope>NUCLEOTIDE SEQUENCE</scope>
</reference>
<feature type="compositionally biased region" description="Basic residues" evidence="1">
    <location>
        <begin position="416"/>
        <end position="429"/>
    </location>
</feature>
<protein>
    <submittedName>
        <fullName evidence="3">Uncharacterized protein</fullName>
    </submittedName>
</protein>
<name>A0A816R9I9_9BILA</name>
<feature type="region of interest" description="Disordered" evidence="1">
    <location>
        <begin position="395"/>
        <end position="429"/>
    </location>
</feature>
<organism evidence="3 4">
    <name type="scientific">Rotaria magnacalcarata</name>
    <dbReference type="NCBI Taxonomy" id="392030"/>
    <lineage>
        <taxon>Eukaryota</taxon>
        <taxon>Metazoa</taxon>
        <taxon>Spiralia</taxon>
        <taxon>Gnathifera</taxon>
        <taxon>Rotifera</taxon>
        <taxon>Eurotatoria</taxon>
        <taxon>Bdelloidea</taxon>
        <taxon>Philodinida</taxon>
        <taxon>Philodinidae</taxon>
        <taxon>Rotaria</taxon>
    </lineage>
</organism>
<evidence type="ECO:0000313" key="2">
    <source>
        <dbReference type="EMBL" id="CAF2035191.1"/>
    </source>
</evidence>
<accession>A0A816R9I9</accession>
<evidence type="ECO:0000313" key="4">
    <source>
        <dbReference type="Proteomes" id="UP000663856"/>
    </source>
</evidence>
<dbReference type="Proteomes" id="UP000663856">
    <property type="component" value="Unassembled WGS sequence"/>
</dbReference>
<sequence>MEQNVITNNFDAIDNFDFSLTNNTNKSSLSTEEIDTRLFFDYTDEREQLYEIDVADLNMSLYPDEFFKSFLNEFNQLPRSCSPSPIIDEIAELFDGEPGILHPTETNDMPDQTQSTDEHLAMIKPSDHSLQTSRQSVEKLPAKDHLDSSIELSKSVAVTVPTPNQLKIVYQLEDTYRARYKSDYFPQNGSCRRPRYVADKEGNHYVTIQMPSGYKRDLTNEYIRVALITTSIDGRGHFYSPYKFQTNHRDSKVLDQNPIFLPAQAQKQNQSTMKLQLVLIKSKLDQLNDAQPLKQFPDTISIQNIINEEKLAPKDLINTYQLDKSHIAFTLCTKLPNGSYNVHSETTVISSIITESSSKQSAAPTNKTKTNRKPIEKIICCPHCNHSFDPANVKVTQQETKRKSNSRASRTCSKLANKKQSAKRRKTSE</sequence>
<gene>
    <name evidence="3" type="ORF">WKI299_LOCUS13672</name>
    <name evidence="2" type="ORF">XDN619_LOCUS5792</name>
</gene>
<dbReference type="AlphaFoldDB" id="A0A816R9I9"/>
<evidence type="ECO:0000313" key="3">
    <source>
        <dbReference type="EMBL" id="CAF2068256.1"/>
    </source>
</evidence>
<dbReference type="Proteomes" id="UP000663887">
    <property type="component" value="Unassembled WGS sequence"/>
</dbReference>